<evidence type="ECO:0000256" key="7">
    <source>
        <dbReference type="SAM" id="MobiDB-lite"/>
    </source>
</evidence>
<dbReference type="EC" id="2.7.13.3" evidence="2"/>
<keyword evidence="6" id="KW-0175">Coiled coil</keyword>
<keyword evidence="3" id="KW-0597">Phosphoprotein</keyword>
<dbReference type="InterPro" id="IPR003594">
    <property type="entry name" value="HATPase_dom"/>
</dbReference>
<sequence length="373" mass="39975">MTHYIQDPALWALIAGAPAAATALLRQRKARARVQKEKVELENRYADLESNFAASVQAAQIRAEDATKNALKSAMRTLQGLANEQQLAISKAQDAHGEHYVLQDLLEIDHMNSQFSRRAQSIAVLCDGWLGRQRTAASLYDVVRSAKGRIRHYQRVEIRSQTNFAMVGRAVEPVALALAELLDNATSYSAPDTPIDITTRAVPKGVCIIIDDAGVGMNEEEKKRAEELLSGKGPGVAGLGSPPQFGFAVIGVLAARYGFSVSVDSSSPYGGVRAVVLLPDELLTSMPEPKEQPPAARATATPAPQPEPRPLQNGSTAGGLPKRSRKGSISIVPTPDSTPAPTRTYEETASIMGAFQLGTQSGRSAHREGHDPQ</sequence>
<feature type="coiled-coil region" evidence="6">
    <location>
        <begin position="24"/>
        <end position="51"/>
    </location>
</feature>
<proteinExistence type="predicted"/>
<feature type="domain" description="Histidine kinase/HSP90-like ATPase" evidence="8">
    <location>
        <begin position="174"/>
        <end position="280"/>
    </location>
</feature>
<dbReference type="GO" id="GO:0004673">
    <property type="term" value="F:protein histidine kinase activity"/>
    <property type="evidence" value="ECO:0007669"/>
    <property type="project" value="UniProtKB-EC"/>
</dbReference>
<dbReference type="InterPro" id="IPR036890">
    <property type="entry name" value="HATPase_C_sf"/>
</dbReference>
<evidence type="ECO:0000259" key="8">
    <source>
        <dbReference type="Pfam" id="PF02518"/>
    </source>
</evidence>
<evidence type="ECO:0000256" key="4">
    <source>
        <dbReference type="ARBA" id="ARBA00022679"/>
    </source>
</evidence>
<dbReference type="Gene3D" id="3.30.565.10">
    <property type="entry name" value="Histidine kinase-like ATPase, C-terminal domain"/>
    <property type="match status" value="1"/>
</dbReference>
<gene>
    <name evidence="9" type="ORF">SAMN05216259_106382</name>
</gene>
<dbReference type="GO" id="GO:0000160">
    <property type="term" value="P:phosphorelay signal transduction system"/>
    <property type="evidence" value="ECO:0007669"/>
    <property type="project" value="TreeGrafter"/>
</dbReference>
<evidence type="ECO:0000256" key="6">
    <source>
        <dbReference type="SAM" id="Coils"/>
    </source>
</evidence>
<feature type="compositionally biased region" description="Low complexity" evidence="7">
    <location>
        <begin position="293"/>
        <end position="302"/>
    </location>
</feature>
<keyword evidence="4" id="KW-0808">Transferase</keyword>
<accession>A0A1H0FPY0</accession>
<comment type="catalytic activity">
    <reaction evidence="1">
        <text>ATP + protein L-histidine = ADP + protein N-phospho-L-histidine.</text>
        <dbReference type="EC" id="2.7.13.3"/>
    </reaction>
</comment>
<dbReference type="EMBL" id="FNIE01000006">
    <property type="protein sequence ID" value="SDN96705.1"/>
    <property type="molecule type" value="Genomic_DNA"/>
</dbReference>
<dbReference type="OrthoDB" id="3357461at2"/>
<dbReference type="STRING" id="310781.SAMN05216259_106382"/>
<dbReference type="AlphaFoldDB" id="A0A1H0FPY0"/>
<keyword evidence="5 9" id="KW-0418">Kinase</keyword>
<evidence type="ECO:0000256" key="2">
    <source>
        <dbReference type="ARBA" id="ARBA00012438"/>
    </source>
</evidence>
<evidence type="ECO:0000256" key="1">
    <source>
        <dbReference type="ARBA" id="ARBA00000085"/>
    </source>
</evidence>
<dbReference type="PANTHER" id="PTHR45436:SF5">
    <property type="entry name" value="SENSOR HISTIDINE KINASE TRCS"/>
    <property type="match status" value="1"/>
</dbReference>
<dbReference type="PANTHER" id="PTHR45436">
    <property type="entry name" value="SENSOR HISTIDINE KINASE YKOH"/>
    <property type="match status" value="1"/>
</dbReference>
<evidence type="ECO:0000256" key="5">
    <source>
        <dbReference type="ARBA" id="ARBA00022777"/>
    </source>
</evidence>
<dbReference type="SUPFAM" id="SSF55874">
    <property type="entry name" value="ATPase domain of HSP90 chaperone/DNA topoisomerase II/histidine kinase"/>
    <property type="match status" value="1"/>
</dbReference>
<dbReference type="GO" id="GO:0005886">
    <property type="term" value="C:plasma membrane"/>
    <property type="evidence" value="ECO:0007669"/>
    <property type="project" value="TreeGrafter"/>
</dbReference>
<dbReference type="RefSeq" id="WP_093785135.1">
    <property type="nucleotide sequence ID" value="NZ_FNIE01000006.1"/>
</dbReference>
<feature type="region of interest" description="Disordered" evidence="7">
    <location>
        <begin position="285"/>
        <end position="373"/>
    </location>
</feature>
<evidence type="ECO:0000313" key="10">
    <source>
        <dbReference type="Proteomes" id="UP000199341"/>
    </source>
</evidence>
<dbReference type="InterPro" id="IPR050428">
    <property type="entry name" value="TCS_sensor_his_kinase"/>
</dbReference>
<organism evidence="9 10">
    <name type="scientific">Actinacidiphila guanduensis</name>
    <dbReference type="NCBI Taxonomy" id="310781"/>
    <lineage>
        <taxon>Bacteria</taxon>
        <taxon>Bacillati</taxon>
        <taxon>Actinomycetota</taxon>
        <taxon>Actinomycetes</taxon>
        <taxon>Kitasatosporales</taxon>
        <taxon>Streptomycetaceae</taxon>
        <taxon>Actinacidiphila</taxon>
    </lineage>
</organism>
<dbReference type="Pfam" id="PF02518">
    <property type="entry name" value="HATPase_c"/>
    <property type="match status" value="1"/>
</dbReference>
<protein>
    <recommendedName>
        <fullName evidence="2">histidine kinase</fullName>
        <ecNumber evidence="2">2.7.13.3</ecNumber>
    </recommendedName>
</protein>
<evidence type="ECO:0000313" key="9">
    <source>
        <dbReference type="EMBL" id="SDN96705.1"/>
    </source>
</evidence>
<dbReference type="Proteomes" id="UP000199341">
    <property type="component" value="Unassembled WGS sequence"/>
</dbReference>
<name>A0A1H0FPY0_9ACTN</name>
<evidence type="ECO:0000256" key="3">
    <source>
        <dbReference type="ARBA" id="ARBA00022553"/>
    </source>
</evidence>
<reference evidence="9 10" key="1">
    <citation type="submission" date="2016-10" db="EMBL/GenBank/DDBJ databases">
        <authorList>
            <person name="de Groot N.N."/>
        </authorList>
    </citation>
    <scope>NUCLEOTIDE SEQUENCE [LARGE SCALE GENOMIC DNA]</scope>
    <source>
        <strain evidence="9 10">CGMCC 4.2022</strain>
    </source>
</reference>
<keyword evidence="10" id="KW-1185">Reference proteome</keyword>